<evidence type="ECO:0000256" key="4">
    <source>
        <dbReference type="ARBA" id="ARBA00023125"/>
    </source>
</evidence>
<reference evidence="9 10" key="1">
    <citation type="journal article" date="2015" name="J. Biotechnol.">
        <title>Complete genome sequence of a malodorant-producing acetogen, Clostridium scatologenes ATCC 25775(T).</title>
        <authorList>
            <person name="Zhu Z."/>
            <person name="Guo T."/>
            <person name="Zheng H."/>
            <person name="Song T."/>
            <person name="Ouyang P."/>
            <person name="Xie J."/>
        </authorList>
    </citation>
    <scope>NUCLEOTIDE SEQUENCE [LARGE SCALE GENOMIC DNA]</scope>
    <source>
        <strain evidence="9 10">ATCC 25775</strain>
    </source>
</reference>
<dbReference type="AlphaFoldDB" id="A0A0E3MAM1"/>
<evidence type="ECO:0000256" key="5">
    <source>
        <dbReference type="ARBA" id="ARBA00023172"/>
    </source>
</evidence>
<keyword evidence="3" id="KW-0229">DNA integration</keyword>
<dbReference type="InterPro" id="IPR011010">
    <property type="entry name" value="DNA_brk_join_enz"/>
</dbReference>
<dbReference type="PANTHER" id="PTHR30349">
    <property type="entry name" value="PHAGE INTEGRASE-RELATED"/>
    <property type="match status" value="1"/>
</dbReference>
<gene>
    <name evidence="9" type="ORF">CSCA_3725</name>
</gene>
<name>A0A0E3MAM1_CLOSL</name>
<evidence type="ECO:0000256" key="3">
    <source>
        <dbReference type="ARBA" id="ARBA00022908"/>
    </source>
</evidence>
<evidence type="ECO:0000313" key="9">
    <source>
        <dbReference type="EMBL" id="AKA70850.1"/>
    </source>
</evidence>
<comment type="similarity">
    <text evidence="2">Belongs to the 'phage' integrase family.</text>
</comment>
<dbReference type="Pfam" id="PF00589">
    <property type="entry name" value="Phage_integrase"/>
    <property type="match status" value="1"/>
</dbReference>
<dbReference type="RefSeq" id="WP_029159038.1">
    <property type="nucleotide sequence ID" value="NZ_CP009933.1"/>
</dbReference>
<protein>
    <recommendedName>
        <fullName evidence="11">Recombinase</fullName>
    </recommendedName>
</protein>
<dbReference type="KEGG" id="csq:CSCA_3725"/>
<dbReference type="InterPro" id="IPR044068">
    <property type="entry name" value="CB"/>
</dbReference>
<dbReference type="STRING" id="1548.CSCA_3725"/>
<evidence type="ECO:0000256" key="1">
    <source>
        <dbReference type="ARBA" id="ARBA00003283"/>
    </source>
</evidence>
<dbReference type="EMBL" id="CP009933">
    <property type="protein sequence ID" value="AKA70850.1"/>
    <property type="molecule type" value="Genomic_DNA"/>
</dbReference>
<accession>A0A0E3MAM1</accession>
<dbReference type="PROSITE" id="PS51898">
    <property type="entry name" value="TYR_RECOMBINASE"/>
    <property type="match status" value="1"/>
</dbReference>
<comment type="function">
    <text evidence="1">Site-specific tyrosine recombinase, which acts by catalyzing the cutting and rejoining of the recombining DNA molecules.</text>
</comment>
<feature type="domain" description="Tyr recombinase" evidence="7">
    <location>
        <begin position="109"/>
        <end position="284"/>
    </location>
</feature>
<dbReference type="InterPro" id="IPR013762">
    <property type="entry name" value="Integrase-like_cat_sf"/>
</dbReference>
<keyword evidence="10" id="KW-1185">Reference proteome</keyword>
<dbReference type="GO" id="GO:0006310">
    <property type="term" value="P:DNA recombination"/>
    <property type="evidence" value="ECO:0007669"/>
    <property type="project" value="UniProtKB-KW"/>
</dbReference>
<keyword evidence="5" id="KW-0233">DNA recombination</keyword>
<keyword evidence="4 6" id="KW-0238">DNA-binding</keyword>
<dbReference type="InterPro" id="IPR050090">
    <property type="entry name" value="Tyrosine_recombinase_XerCD"/>
</dbReference>
<dbReference type="Gene3D" id="1.10.443.10">
    <property type="entry name" value="Intergrase catalytic core"/>
    <property type="match status" value="1"/>
</dbReference>
<evidence type="ECO:0000259" key="7">
    <source>
        <dbReference type="PROSITE" id="PS51898"/>
    </source>
</evidence>
<evidence type="ECO:0008006" key="11">
    <source>
        <dbReference type="Google" id="ProtNLM"/>
    </source>
</evidence>
<dbReference type="InterPro" id="IPR004107">
    <property type="entry name" value="Integrase_SAM-like_N"/>
</dbReference>
<proteinExistence type="inferred from homology"/>
<dbReference type="PANTHER" id="PTHR30349:SF64">
    <property type="entry name" value="PROPHAGE INTEGRASE INTD-RELATED"/>
    <property type="match status" value="1"/>
</dbReference>
<evidence type="ECO:0000259" key="8">
    <source>
        <dbReference type="PROSITE" id="PS51900"/>
    </source>
</evidence>
<dbReference type="PROSITE" id="PS51900">
    <property type="entry name" value="CB"/>
    <property type="match status" value="1"/>
</dbReference>
<sequence>MLLNNGTKKFIYHLTITNKSKETIKSYTSDLTAFEHFLESKYNCAVYINEVKNADIDDYLYQLKLKKLSSASRSRQLYTLRSFWNYLYKNNLCDLNIAMSIEPIKIQRKERTFLSMEEARTLIDSIEHPIVKTVAQTLFYTGLRISECLNLKVEDVDIKNKIIHVLNGKGSKNRNIPINIHLLSILQSYVETYDCSTKNNYFFATEKSGSLSAAYVNRILNDTAKNLGWEKHISAHILRHSFASNLIKNGVNLVYVQKLLGHSNLKVTSIYTHANFDDLNKCINVL</sequence>
<dbReference type="SUPFAM" id="SSF56349">
    <property type="entry name" value="DNA breaking-rejoining enzymes"/>
    <property type="match status" value="1"/>
</dbReference>
<organism evidence="9 10">
    <name type="scientific">Clostridium scatologenes</name>
    <dbReference type="NCBI Taxonomy" id="1548"/>
    <lineage>
        <taxon>Bacteria</taxon>
        <taxon>Bacillati</taxon>
        <taxon>Bacillota</taxon>
        <taxon>Clostridia</taxon>
        <taxon>Eubacteriales</taxon>
        <taxon>Clostridiaceae</taxon>
        <taxon>Clostridium</taxon>
    </lineage>
</organism>
<evidence type="ECO:0000256" key="6">
    <source>
        <dbReference type="PROSITE-ProRule" id="PRU01248"/>
    </source>
</evidence>
<dbReference type="Pfam" id="PF02899">
    <property type="entry name" value="Phage_int_SAM_1"/>
    <property type="match status" value="1"/>
</dbReference>
<dbReference type="GO" id="GO:0015074">
    <property type="term" value="P:DNA integration"/>
    <property type="evidence" value="ECO:0007669"/>
    <property type="project" value="UniProtKB-KW"/>
</dbReference>
<dbReference type="Proteomes" id="UP000033115">
    <property type="component" value="Chromosome"/>
</dbReference>
<evidence type="ECO:0000256" key="2">
    <source>
        <dbReference type="ARBA" id="ARBA00008857"/>
    </source>
</evidence>
<dbReference type="HOGENOM" id="CLU_027562_9_2_9"/>
<dbReference type="GO" id="GO:0003677">
    <property type="term" value="F:DNA binding"/>
    <property type="evidence" value="ECO:0007669"/>
    <property type="project" value="UniProtKB-UniRule"/>
</dbReference>
<dbReference type="InterPro" id="IPR010998">
    <property type="entry name" value="Integrase_recombinase_N"/>
</dbReference>
<dbReference type="InterPro" id="IPR002104">
    <property type="entry name" value="Integrase_catalytic"/>
</dbReference>
<feature type="domain" description="Core-binding (CB)" evidence="8">
    <location>
        <begin position="1"/>
        <end position="88"/>
    </location>
</feature>
<dbReference type="Gene3D" id="1.10.150.130">
    <property type="match status" value="1"/>
</dbReference>
<evidence type="ECO:0000313" key="10">
    <source>
        <dbReference type="Proteomes" id="UP000033115"/>
    </source>
</evidence>